<reference evidence="2 3" key="1">
    <citation type="submission" date="2021-09" db="EMBL/GenBank/DDBJ databases">
        <title>Genomic insights and catalytic innovation underlie evolution of tropane alkaloids biosynthesis.</title>
        <authorList>
            <person name="Wang Y.-J."/>
            <person name="Tian T."/>
            <person name="Huang J.-P."/>
            <person name="Huang S.-X."/>
        </authorList>
    </citation>
    <scope>NUCLEOTIDE SEQUENCE [LARGE SCALE GENOMIC DNA]</scope>
    <source>
        <strain evidence="2">KIB-2018</strain>
        <tissue evidence="2">Leaf</tissue>
    </source>
</reference>
<evidence type="ECO:0000313" key="3">
    <source>
        <dbReference type="Proteomes" id="UP001159364"/>
    </source>
</evidence>
<dbReference type="InterPro" id="IPR036691">
    <property type="entry name" value="Endo/exonu/phosph_ase_sf"/>
</dbReference>
<dbReference type="AlphaFoldDB" id="A0AAV8TSL5"/>
<dbReference type="GO" id="GO:0003824">
    <property type="term" value="F:catalytic activity"/>
    <property type="evidence" value="ECO:0007669"/>
    <property type="project" value="InterPro"/>
</dbReference>
<sequence length="612" mass="67933">MWPSLRCHVIKTEAQVWVPKVAEPVTAESGSSSSLPVVLAEHVLPAVVSDVPQIEEPIVQVSDVPVSPQVLPSTPVTASSVEQLEDALVDSVVSAIKIMDAKVGGGSVLATSRAIINTNRFDAIAGSDMDLRVVEAAAKSPKKIRAAAVGAAEVKCSNARSIVAKWFPGWSFLCNYEYAVNGRIWILWKPGILIQSIAASDQSITCSFRSGLHPWFIVGDFNIIADPSESSSSQLSSQLLHDMDDFKEWMCAAGVQDHPFLGSTFTWTNNQCDGFLARKLDRVLVSGDWFGVFDRSGVEFLAPHSLCSQAFQVFNFWTRHPDFLAIVEDSWKVPIAGSPMLRLFLKLKRLKVVLRRLNKECYADISPKVLTKRKELDDLQLKVLRPNVDIPIVEQTVKVYKEYRALLLVEESFYKQKSGVQCIKEGDANTKFYHCSVKSQLCKSQIRLLLNEQGDYVDTKAGLAEVVVSYFSKLLGEKDPHVIVPDLSLLRDLLPGSIGETKKLMLVQDISRDEVRKVMFALGGEKAPGPDGYSAHFFQVAWSVVGDDVCDAVFEFFQSGLVLPAFNSTIVALVSKKPNFMSIKDYRPISRCSTFYKCLTKIMVARLVLYYF</sequence>
<accession>A0AAV8TSL5</accession>
<dbReference type="SUPFAM" id="SSF56219">
    <property type="entry name" value="DNase I-like"/>
    <property type="match status" value="1"/>
</dbReference>
<dbReference type="Gene3D" id="3.60.10.10">
    <property type="entry name" value="Endonuclease/exonuclease/phosphatase"/>
    <property type="match status" value="1"/>
</dbReference>
<proteinExistence type="predicted"/>
<evidence type="ECO:0000259" key="1">
    <source>
        <dbReference type="Pfam" id="PF03372"/>
    </source>
</evidence>
<feature type="domain" description="Endonuclease/exonuclease/phosphatase" evidence="1">
    <location>
        <begin position="210"/>
        <end position="290"/>
    </location>
</feature>
<dbReference type="PANTHER" id="PTHR33710">
    <property type="entry name" value="BNAC02G09200D PROTEIN"/>
    <property type="match status" value="1"/>
</dbReference>
<gene>
    <name evidence="2" type="ORF">K2173_023687</name>
</gene>
<keyword evidence="3" id="KW-1185">Reference proteome</keyword>
<organism evidence="2 3">
    <name type="scientific">Erythroxylum novogranatense</name>
    <dbReference type="NCBI Taxonomy" id="1862640"/>
    <lineage>
        <taxon>Eukaryota</taxon>
        <taxon>Viridiplantae</taxon>
        <taxon>Streptophyta</taxon>
        <taxon>Embryophyta</taxon>
        <taxon>Tracheophyta</taxon>
        <taxon>Spermatophyta</taxon>
        <taxon>Magnoliopsida</taxon>
        <taxon>eudicotyledons</taxon>
        <taxon>Gunneridae</taxon>
        <taxon>Pentapetalae</taxon>
        <taxon>rosids</taxon>
        <taxon>fabids</taxon>
        <taxon>Malpighiales</taxon>
        <taxon>Erythroxylaceae</taxon>
        <taxon>Erythroxylum</taxon>
    </lineage>
</organism>
<dbReference type="PANTHER" id="PTHR33710:SF77">
    <property type="entry name" value="DNASE I-LIKE SUPERFAMILY PROTEIN"/>
    <property type="match status" value="1"/>
</dbReference>
<name>A0AAV8TSL5_9ROSI</name>
<evidence type="ECO:0000313" key="2">
    <source>
        <dbReference type="EMBL" id="KAJ8768783.1"/>
    </source>
</evidence>
<protein>
    <recommendedName>
        <fullName evidence="1">Endonuclease/exonuclease/phosphatase domain-containing protein</fullName>
    </recommendedName>
</protein>
<dbReference type="Pfam" id="PF03372">
    <property type="entry name" value="Exo_endo_phos"/>
    <property type="match status" value="1"/>
</dbReference>
<comment type="caution">
    <text evidence="2">The sequence shown here is derived from an EMBL/GenBank/DDBJ whole genome shotgun (WGS) entry which is preliminary data.</text>
</comment>
<dbReference type="EMBL" id="JAIWQS010000004">
    <property type="protein sequence ID" value="KAJ8768783.1"/>
    <property type="molecule type" value="Genomic_DNA"/>
</dbReference>
<dbReference type="InterPro" id="IPR005135">
    <property type="entry name" value="Endo/exonuclease/phosphatase"/>
</dbReference>
<dbReference type="Proteomes" id="UP001159364">
    <property type="component" value="Linkage Group LG04"/>
</dbReference>